<accession>A0ABD2Q9Z5</accession>
<keyword evidence="5 7" id="KW-1133">Transmembrane helix</keyword>
<evidence type="ECO:0000256" key="7">
    <source>
        <dbReference type="RuleBase" id="RU910716"/>
    </source>
</evidence>
<dbReference type="PANTHER" id="PTHR16024:SF6">
    <property type="entry name" value="XK-RELATED PROTEIN"/>
    <property type="match status" value="1"/>
</dbReference>
<dbReference type="InterPro" id="IPR050895">
    <property type="entry name" value="XK-related_scramblase"/>
</dbReference>
<sequence length="488" mass="56293">MLDGDQQESDEALRTREMEQFIKQHGLRWFTPIIFLFSLAAYVFDVTSDCYLVYAYFIQGDYYWSILTLVFTIIPSIIMTTFSLAWYVLDHRNNRDPPRSCLAWTLRIFLHMLQLSPLVRTFDAIIYGFKSINKELSIETRYEYVRLMQYEDSDSAILRLIESFTEAAPQLMLQLYIQFTQPFPEKITTRMAQLISILCSWLSLAYCLSAYQTSLRNSLTNKSKMTFLSSLTYTLWKAGILASRILSLALFAAAFRGIFLTSALFVHWLICLLILIKGGTTFCSTDPRNPAEILFDLVLAAIYIFDVVNVREGHSRIWFAIFYSLMFIENMIFSMMWYFRYTIEYVKTGLGDLIDYDAAQQGNITQPPGILRLVPREAVLSFSLLSFLFGLCFMGIYYLFAHPSGKIRLYVPCEELCQDLSGEPHSRQASHSYEITEPCSPDSAKIPLTCLRPGPWDDYKSLNYIDAQSADQDTSAANRNHSRHLDIL</sequence>
<feature type="transmembrane region" description="Helical" evidence="7">
    <location>
        <begin position="291"/>
        <end position="310"/>
    </location>
</feature>
<evidence type="ECO:0000256" key="3">
    <source>
        <dbReference type="ARBA" id="ARBA00022475"/>
    </source>
</evidence>
<dbReference type="InterPro" id="IPR018629">
    <property type="entry name" value="XK-rel"/>
</dbReference>
<keyword evidence="9" id="KW-1185">Reference proteome</keyword>
<comment type="subcellular location">
    <subcellularLocation>
        <location evidence="1">Cell membrane</location>
        <topology evidence="1">Multi-pass membrane protein</topology>
    </subcellularLocation>
    <subcellularLocation>
        <location evidence="7">Membrane</location>
        <topology evidence="7">Multi-pass membrane protein</topology>
    </subcellularLocation>
</comment>
<evidence type="ECO:0000313" key="8">
    <source>
        <dbReference type="EMBL" id="KAL3316354.1"/>
    </source>
</evidence>
<evidence type="ECO:0000256" key="4">
    <source>
        <dbReference type="ARBA" id="ARBA00022692"/>
    </source>
</evidence>
<dbReference type="PANTHER" id="PTHR16024">
    <property type="entry name" value="XK-RELATED PROTEIN"/>
    <property type="match status" value="1"/>
</dbReference>
<feature type="transmembrane region" description="Helical" evidence="7">
    <location>
        <begin position="378"/>
        <end position="400"/>
    </location>
</feature>
<reference evidence="8 9" key="1">
    <citation type="submission" date="2024-11" db="EMBL/GenBank/DDBJ databases">
        <title>Adaptive evolution of stress response genes in parasites aligns with host niche diversity.</title>
        <authorList>
            <person name="Hahn C."/>
            <person name="Resl P."/>
        </authorList>
    </citation>
    <scope>NUCLEOTIDE SEQUENCE [LARGE SCALE GENOMIC DNA]</scope>
    <source>
        <strain evidence="8">EGGRZ-B1_66</strain>
        <tissue evidence="8">Body</tissue>
    </source>
</reference>
<evidence type="ECO:0000256" key="2">
    <source>
        <dbReference type="ARBA" id="ARBA00008789"/>
    </source>
</evidence>
<organism evidence="8 9">
    <name type="scientific">Cichlidogyrus casuarinus</name>
    <dbReference type="NCBI Taxonomy" id="1844966"/>
    <lineage>
        <taxon>Eukaryota</taxon>
        <taxon>Metazoa</taxon>
        <taxon>Spiralia</taxon>
        <taxon>Lophotrochozoa</taxon>
        <taxon>Platyhelminthes</taxon>
        <taxon>Monogenea</taxon>
        <taxon>Monopisthocotylea</taxon>
        <taxon>Dactylogyridea</taxon>
        <taxon>Ancyrocephalidae</taxon>
        <taxon>Cichlidogyrus</taxon>
    </lineage>
</organism>
<dbReference type="AlphaFoldDB" id="A0ABD2Q9Z5"/>
<feature type="transmembrane region" description="Helical" evidence="7">
    <location>
        <begin position="64"/>
        <end position="89"/>
    </location>
</feature>
<dbReference type="EMBL" id="JBJKFK010000554">
    <property type="protein sequence ID" value="KAL3316354.1"/>
    <property type="molecule type" value="Genomic_DNA"/>
</dbReference>
<comment type="caution">
    <text evidence="8">The sequence shown here is derived from an EMBL/GenBank/DDBJ whole genome shotgun (WGS) entry which is preliminary data.</text>
</comment>
<keyword evidence="4 7" id="KW-0812">Transmembrane</keyword>
<dbReference type="Proteomes" id="UP001626550">
    <property type="component" value="Unassembled WGS sequence"/>
</dbReference>
<feature type="transmembrane region" description="Helical" evidence="7">
    <location>
        <begin position="191"/>
        <end position="211"/>
    </location>
</feature>
<keyword evidence="6 7" id="KW-0472">Membrane</keyword>
<gene>
    <name evidence="8" type="ORF">Ciccas_005000</name>
</gene>
<comment type="similarity">
    <text evidence="2 7">Belongs to the XK family.</text>
</comment>
<feature type="transmembrane region" description="Helical" evidence="7">
    <location>
        <begin position="258"/>
        <end position="279"/>
    </location>
</feature>
<evidence type="ECO:0000313" key="9">
    <source>
        <dbReference type="Proteomes" id="UP001626550"/>
    </source>
</evidence>
<proteinExistence type="inferred from homology"/>
<keyword evidence="3" id="KW-1003">Cell membrane</keyword>
<evidence type="ECO:0000256" key="1">
    <source>
        <dbReference type="ARBA" id="ARBA00004651"/>
    </source>
</evidence>
<protein>
    <recommendedName>
        <fullName evidence="7">XK-related protein</fullName>
    </recommendedName>
</protein>
<feature type="transmembrane region" description="Helical" evidence="7">
    <location>
        <begin position="26"/>
        <end position="44"/>
    </location>
</feature>
<dbReference type="Pfam" id="PF09815">
    <property type="entry name" value="XK-related"/>
    <property type="match status" value="1"/>
</dbReference>
<feature type="transmembrane region" description="Helical" evidence="7">
    <location>
        <begin position="317"/>
        <end position="339"/>
    </location>
</feature>
<evidence type="ECO:0000256" key="5">
    <source>
        <dbReference type="ARBA" id="ARBA00022989"/>
    </source>
</evidence>
<name>A0ABD2Q9Z5_9PLAT</name>
<dbReference type="GO" id="GO:0005886">
    <property type="term" value="C:plasma membrane"/>
    <property type="evidence" value="ECO:0007669"/>
    <property type="project" value="UniProtKB-SubCell"/>
</dbReference>
<feature type="transmembrane region" description="Helical" evidence="7">
    <location>
        <begin position="231"/>
        <end position="251"/>
    </location>
</feature>
<evidence type="ECO:0000256" key="6">
    <source>
        <dbReference type="ARBA" id="ARBA00023136"/>
    </source>
</evidence>